<reference evidence="8" key="1">
    <citation type="submission" date="2022-12" db="EMBL/GenBank/DDBJ databases">
        <title>Polyphasic identification of a Novel Hot-Spring Cyanobacterium Ocullathermofonsia sinensis gen nov. sp. nov. and Genomic Insights on its Adaptations to the Thermal Habitat.</title>
        <authorList>
            <person name="Daroch M."/>
            <person name="Tang J."/>
            <person name="Jiang Y."/>
        </authorList>
    </citation>
    <scope>NUCLEOTIDE SEQUENCE</scope>
    <source>
        <strain evidence="8">PKUAC-SCTA174</strain>
    </source>
</reference>
<feature type="domain" description="RNA polymerase sigma-70 region 2" evidence="6">
    <location>
        <begin position="36"/>
        <end position="102"/>
    </location>
</feature>
<organism evidence="8 9">
    <name type="scientific">Thermocoleostomius sinensis A174</name>
    <dbReference type="NCBI Taxonomy" id="2016057"/>
    <lineage>
        <taxon>Bacteria</taxon>
        <taxon>Bacillati</taxon>
        <taxon>Cyanobacteriota</taxon>
        <taxon>Cyanophyceae</taxon>
        <taxon>Oculatellales</taxon>
        <taxon>Oculatellaceae</taxon>
        <taxon>Thermocoleostomius</taxon>
    </lineage>
</organism>
<keyword evidence="5" id="KW-0804">Transcription</keyword>
<evidence type="ECO:0000256" key="4">
    <source>
        <dbReference type="ARBA" id="ARBA00023125"/>
    </source>
</evidence>
<dbReference type="GO" id="GO:0016987">
    <property type="term" value="F:sigma factor activity"/>
    <property type="evidence" value="ECO:0007669"/>
    <property type="project" value="UniProtKB-KW"/>
</dbReference>
<evidence type="ECO:0000256" key="5">
    <source>
        <dbReference type="ARBA" id="ARBA00023163"/>
    </source>
</evidence>
<dbReference type="CDD" id="cd06171">
    <property type="entry name" value="Sigma70_r4"/>
    <property type="match status" value="1"/>
</dbReference>
<proteinExistence type="inferred from homology"/>
<evidence type="ECO:0000256" key="1">
    <source>
        <dbReference type="ARBA" id="ARBA00010641"/>
    </source>
</evidence>
<dbReference type="InterPro" id="IPR007627">
    <property type="entry name" value="RNA_pol_sigma70_r2"/>
</dbReference>
<dbReference type="PANTHER" id="PTHR43133:SF62">
    <property type="entry name" value="RNA POLYMERASE SIGMA FACTOR SIGZ"/>
    <property type="match status" value="1"/>
</dbReference>
<dbReference type="RefSeq" id="WP_268609053.1">
    <property type="nucleotide sequence ID" value="NZ_CP113797.1"/>
</dbReference>
<dbReference type="EMBL" id="CP113797">
    <property type="protein sequence ID" value="WAL59293.1"/>
    <property type="molecule type" value="Genomic_DNA"/>
</dbReference>
<dbReference type="InterPro" id="IPR039425">
    <property type="entry name" value="RNA_pol_sigma-70-like"/>
</dbReference>
<evidence type="ECO:0000259" key="7">
    <source>
        <dbReference type="Pfam" id="PF04545"/>
    </source>
</evidence>
<dbReference type="Gene3D" id="1.10.1740.10">
    <property type="match status" value="1"/>
</dbReference>
<dbReference type="PANTHER" id="PTHR43133">
    <property type="entry name" value="RNA POLYMERASE ECF-TYPE SIGMA FACTO"/>
    <property type="match status" value="1"/>
</dbReference>
<dbReference type="Pfam" id="PF04542">
    <property type="entry name" value="Sigma70_r2"/>
    <property type="match status" value="1"/>
</dbReference>
<dbReference type="InterPro" id="IPR007630">
    <property type="entry name" value="RNA_pol_sigma70_r4"/>
</dbReference>
<dbReference type="Proteomes" id="UP001163152">
    <property type="component" value="Chromosome"/>
</dbReference>
<evidence type="ECO:0000259" key="6">
    <source>
        <dbReference type="Pfam" id="PF04542"/>
    </source>
</evidence>
<dbReference type="GO" id="GO:0006352">
    <property type="term" value="P:DNA-templated transcription initiation"/>
    <property type="evidence" value="ECO:0007669"/>
    <property type="project" value="InterPro"/>
</dbReference>
<evidence type="ECO:0000256" key="2">
    <source>
        <dbReference type="ARBA" id="ARBA00023015"/>
    </source>
</evidence>
<dbReference type="NCBIfam" id="NF009172">
    <property type="entry name" value="PRK12519.1"/>
    <property type="match status" value="1"/>
</dbReference>
<accession>A0A9E8Z9Z6</accession>
<keyword evidence="4" id="KW-0238">DNA-binding</keyword>
<keyword evidence="2" id="KW-0805">Transcription regulation</keyword>
<dbReference type="InterPro" id="IPR014284">
    <property type="entry name" value="RNA_pol_sigma-70_dom"/>
</dbReference>
<dbReference type="InterPro" id="IPR036388">
    <property type="entry name" value="WH-like_DNA-bd_sf"/>
</dbReference>
<keyword evidence="9" id="KW-1185">Reference proteome</keyword>
<gene>
    <name evidence="8" type="ORF">OXH18_19260</name>
</gene>
<dbReference type="Gene3D" id="1.10.10.10">
    <property type="entry name" value="Winged helix-like DNA-binding domain superfamily/Winged helix DNA-binding domain"/>
    <property type="match status" value="1"/>
</dbReference>
<feature type="domain" description="RNA polymerase sigma-70 region 4" evidence="7">
    <location>
        <begin position="140"/>
        <end position="189"/>
    </location>
</feature>
<sequence length="195" mass="22373">MTSDSPIPEPVDHFSVTDRDLVQAMRQGQIEALGVLYDRYAKLVYGLALRILSNTEEAEDVAQEVFLSLWHRQTYDPSRGSLSSFLMTMTRSRSIDKLRSRNTGFRFLQRWKGLTREELSSSTPLEQASISERSERVRHALAQLPEAEREILQIAYYEGLSQSEIAQRLNMPLGTVKTRSRQGLLKLRKILQDCV</sequence>
<dbReference type="KEGG" id="tsin:OXH18_19260"/>
<evidence type="ECO:0000313" key="9">
    <source>
        <dbReference type="Proteomes" id="UP001163152"/>
    </source>
</evidence>
<dbReference type="SUPFAM" id="SSF88659">
    <property type="entry name" value="Sigma3 and sigma4 domains of RNA polymerase sigma factors"/>
    <property type="match status" value="1"/>
</dbReference>
<protein>
    <submittedName>
        <fullName evidence="8">Sigma-70 family RNA polymerase sigma factor</fullName>
    </submittedName>
</protein>
<dbReference type="Pfam" id="PF04545">
    <property type="entry name" value="Sigma70_r4"/>
    <property type="match status" value="1"/>
</dbReference>
<dbReference type="NCBIfam" id="TIGR02937">
    <property type="entry name" value="sigma70-ECF"/>
    <property type="match status" value="1"/>
</dbReference>
<evidence type="ECO:0000256" key="3">
    <source>
        <dbReference type="ARBA" id="ARBA00023082"/>
    </source>
</evidence>
<dbReference type="AlphaFoldDB" id="A0A9E8Z9Z6"/>
<dbReference type="InterPro" id="IPR013325">
    <property type="entry name" value="RNA_pol_sigma_r2"/>
</dbReference>
<evidence type="ECO:0000313" key="8">
    <source>
        <dbReference type="EMBL" id="WAL59293.1"/>
    </source>
</evidence>
<comment type="similarity">
    <text evidence="1">Belongs to the sigma-70 factor family. ECF subfamily.</text>
</comment>
<dbReference type="SUPFAM" id="SSF88946">
    <property type="entry name" value="Sigma2 domain of RNA polymerase sigma factors"/>
    <property type="match status" value="1"/>
</dbReference>
<name>A0A9E8Z9Z6_9CYAN</name>
<keyword evidence="3" id="KW-0731">Sigma factor</keyword>
<dbReference type="GO" id="GO:0003677">
    <property type="term" value="F:DNA binding"/>
    <property type="evidence" value="ECO:0007669"/>
    <property type="project" value="UniProtKB-KW"/>
</dbReference>
<dbReference type="InterPro" id="IPR013324">
    <property type="entry name" value="RNA_pol_sigma_r3/r4-like"/>
</dbReference>